<organism evidence="2 3">
    <name type="scientific">Triticum urartu</name>
    <name type="common">Red wild einkorn</name>
    <name type="synonym">Crithodium urartu</name>
    <dbReference type="NCBI Taxonomy" id="4572"/>
    <lineage>
        <taxon>Eukaryota</taxon>
        <taxon>Viridiplantae</taxon>
        <taxon>Streptophyta</taxon>
        <taxon>Embryophyta</taxon>
        <taxon>Tracheophyta</taxon>
        <taxon>Spermatophyta</taxon>
        <taxon>Magnoliopsida</taxon>
        <taxon>Liliopsida</taxon>
        <taxon>Poales</taxon>
        <taxon>Poaceae</taxon>
        <taxon>BOP clade</taxon>
        <taxon>Pooideae</taxon>
        <taxon>Triticodae</taxon>
        <taxon>Triticeae</taxon>
        <taxon>Triticinae</taxon>
        <taxon>Triticum</taxon>
    </lineage>
</organism>
<evidence type="ECO:0000313" key="3">
    <source>
        <dbReference type="Proteomes" id="UP000015106"/>
    </source>
</evidence>
<dbReference type="AlphaFoldDB" id="A0A8R7QCH8"/>
<evidence type="ECO:0000256" key="1">
    <source>
        <dbReference type="SAM" id="MobiDB-lite"/>
    </source>
</evidence>
<feature type="region of interest" description="Disordered" evidence="1">
    <location>
        <begin position="85"/>
        <end position="113"/>
    </location>
</feature>
<reference evidence="2" key="2">
    <citation type="submission" date="2018-03" db="EMBL/GenBank/DDBJ databases">
        <title>The Triticum urartu genome reveals the dynamic nature of wheat genome evolution.</title>
        <authorList>
            <person name="Ling H."/>
            <person name="Ma B."/>
            <person name="Shi X."/>
            <person name="Liu H."/>
            <person name="Dong L."/>
            <person name="Sun H."/>
            <person name="Cao Y."/>
            <person name="Gao Q."/>
            <person name="Zheng S."/>
            <person name="Li Y."/>
            <person name="Yu Y."/>
            <person name="Du H."/>
            <person name="Qi M."/>
            <person name="Li Y."/>
            <person name="Yu H."/>
            <person name="Cui Y."/>
            <person name="Wang N."/>
            <person name="Chen C."/>
            <person name="Wu H."/>
            <person name="Zhao Y."/>
            <person name="Zhang J."/>
            <person name="Li Y."/>
            <person name="Zhou W."/>
            <person name="Zhang B."/>
            <person name="Hu W."/>
            <person name="Eijk M."/>
            <person name="Tang J."/>
            <person name="Witsenboer H."/>
            <person name="Zhao S."/>
            <person name="Li Z."/>
            <person name="Zhang A."/>
            <person name="Wang D."/>
            <person name="Liang C."/>
        </authorList>
    </citation>
    <scope>NUCLEOTIDE SEQUENCE [LARGE SCALE GENOMIC DNA]</scope>
    <source>
        <strain evidence="2">cv. G1812</strain>
    </source>
</reference>
<accession>A0A8R7QCH8</accession>
<dbReference type="EnsemblPlants" id="TuG1812G0500002362.01.T01">
    <property type="protein sequence ID" value="TuG1812G0500002362.01.T01"/>
    <property type="gene ID" value="TuG1812G0500002362.01"/>
</dbReference>
<protein>
    <submittedName>
        <fullName evidence="2">Uncharacterized protein</fullName>
    </submittedName>
</protein>
<keyword evidence="3" id="KW-1185">Reference proteome</keyword>
<reference evidence="3" key="1">
    <citation type="journal article" date="2013" name="Nature">
        <title>Draft genome of the wheat A-genome progenitor Triticum urartu.</title>
        <authorList>
            <person name="Ling H.Q."/>
            <person name="Zhao S."/>
            <person name="Liu D."/>
            <person name="Wang J."/>
            <person name="Sun H."/>
            <person name="Zhang C."/>
            <person name="Fan H."/>
            <person name="Li D."/>
            <person name="Dong L."/>
            <person name="Tao Y."/>
            <person name="Gao C."/>
            <person name="Wu H."/>
            <person name="Li Y."/>
            <person name="Cui Y."/>
            <person name="Guo X."/>
            <person name="Zheng S."/>
            <person name="Wang B."/>
            <person name="Yu K."/>
            <person name="Liang Q."/>
            <person name="Yang W."/>
            <person name="Lou X."/>
            <person name="Chen J."/>
            <person name="Feng M."/>
            <person name="Jian J."/>
            <person name="Zhang X."/>
            <person name="Luo G."/>
            <person name="Jiang Y."/>
            <person name="Liu J."/>
            <person name="Wang Z."/>
            <person name="Sha Y."/>
            <person name="Zhang B."/>
            <person name="Wu H."/>
            <person name="Tang D."/>
            <person name="Shen Q."/>
            <person name="Xue P."/>
            <person name="Zou S."/>
            <person name="Wang X."/>
            <person name="Liu X."/>
            <person name="Wang F."/>
            <person name="Yang Y."/>
            <person name="An X."/>
            <person name="Dong Z."/>
            <person name="Zhang K."/>
            <person name="Zhang X."/>
            <person name="Luo M.C."/>
            <person name="Dvorak J."/>
            <person name="Tong Y."/>
            <person name="Wang J."/>
            <person name="Yang H."/>
            <person name="Li Z."/>
            <person name="Wang D."/>
            <person name="Zhang A."/>
            <person name="Wang J."/>
        </authorList>
    </citation>
    <scope>NUCLEOTIDE SEQUENCE</scope>
    <source>
        <strain evidence="3">cv. G1812</strain>
    </source>
</reference>
<name>A0A8R7QCH8_TRIUA</name>
<dbReference type="Proteomes" id="UP000015106">
    <property type="component" value="Chromosome 5"/>
</dbReference>
<sequence>WLLWQEGGVIFDVVEHTDIGSGLGVAEVVGELYEAGVDRSDGSTVRSWQPSTEKTTMALATQYLGLRRRPGPIKSSAVELLDALPHAGDAGGRDNDDGAAVTVGSHELDSVQRGRGTMGIEEGTIEA</sequence>
<dbReference type="Gramene" id="TuG1812G0500002362.01.T01">
    <property type="protein sequence ID" value="TuG1812G0500002362.01.T01"/>
    <property type="gene ID" value="TuG1812G0500002362.01"/>
</dbReference>
<evidence type="ECO:0000313" key="2">
    <source>
        <dbReference type="EnsemblPlants" id="TuG1812G0500002362.01.T01"/>
    </source>
</evidence>
<reference evidence="2" key="3">
    <citation type="submission" date="2022-06" db="UniProtKB">
        <authorList>
            <consortium name="EnsemblPlants"/>
        </authorList>
    </citation>
    <scope>IDENTIFICATION</scope>
</reference>
<proteinExistence type="predicted"/>